<gene>
    <name evidence="4" type="ORF">URODEC1_LOCUS61716</name>
</gene>
<dbReference type="PROSITE" id="PS50095">
    <property type="entry name" value="PLAT"/>
    <property type="match status" value="1"/>
</dbReference>
<feature type="domain" description="PLAT" evidence="3">
    <location>
        <begin position="34"/>
        <end position="162"/>
    </location>
</feature>
<evidence type="ECO:0000259" key="3">
    <source>
        <dbReference type="PROSITE" id="PS50095"/>
    </source>
</evidence>
<dbReference type="InterPro" id="IPR001024">
    <property type="entry name" value="PLAT/LH2_dom"/>
</dbReference>
<evidence type="ECO:0000313" key="5">
    <source>
        <dbReference type="Proteomes" id="UP001497457"/>
    </source>
</evidence>
<feature type="chain" id="PRO_5044853947" description="PLAT domain-containing protein" evidence="2">
    <location>
        <begin position="19"/>
        <end position="173"/>
    </location>
</feature>
<evidence type="ECO:0000256" key="2">
    <source>
        <dbReference type="SAM" id="SignalP"/>
    </source>
</evidence>
<evidence type="ECO:0000313" key="4">
    <source>
        <dbReference type="EMBL" id="CAL4993927.1"/>
    </source>
</evidence>
<feature type="signal peptide" evidence="2">
    <location>
        <begin position="1"/>
        <end position="18"/>
    </location>
</feature>
<dbReference type="Proteomes" id="UP001497457">
    <property type="component" value="Chromosome 24b"/>
</dbReference>
<dbReference type="EMBL" id="OZ075134">
    <property type="protein sequence ID" value="CAL4993927.1"/>
    <property type="molecule type" value="Genomic_DNA"/>
</dbReference>
<evidence type="ECO:0000256" key="1">
    <source>
        <dbReference type="PROSITE-ProRule" id="PRU00152"/>
    </source>
</evidence>
<dbReference type="InterPro" id="IPR036392">
    <property type="entry name" value="PLAT/LH2_dom_sf"/>
</dbReference>
<accession>A0ABC9B409</accession>
<dbReference type="Gene3D" id="2.60.60.20">
    <property type="entry name" value="PLAT/LH2 domain"/>
    <property type="match status" value="1"/>
</dbReference>
<protein>
    <recommendedName>
        <fullName evidence="3">PLAT domain-containing protein</fullName>
    </recommendedName>
</protein>
<dbReference type="PANTHER" id="PTHR31718:SF64">
    <property type="entry name" value="OS10G0361900 PROTEIN"/>
    <property type="match status" value="1"/>
</dbReference>
<dbReference type="AlphaFoldDB" id="A0ABC9B409"/>
<dbReference type="SUPFAM" id="SSF49723">
    <property type="entry name" value="Lipase/lipooxygenase domain (PLAT/LH2 domain)"/>
    <property type="match status" value="1"/>
</dbReference>
<reference evidence="4" key="1">
    <citation type="submission" date="2024-10" db="EMBL/GenBank/DDBJ databases">
        <authorList>
            <person name="Ryan C."/>
        </authorList>
    </citation>
    <scope>NUCLEOTIDE SEQUENCE [LARGE SCALE GENOMIC DNA]</scope>
</reference>
<comment type="caution">
    <text evidence="1">Lacks conserved residue(s) required for the propagation of feature annotation.</text>
</comment>
<dbReference type="Pfam" id="PF01477">
    <property type="entry name" value="PLAT"/>
    <property type="match status" value="1"/>
</dbReference>
<keyword evidence="2" id="KW-0732">Signal</keyword>
<proteinExistence type="predicted"/>
<sequence length="173" mass="19044">MMKIAIIVLALYASGAFARVDYYSITRSDPPAKCQYEIVVKTASIDNAGTDAQITLTLSGADGSNKRLEVTDLQSWGRMGEDYNYFENGNLDLFGGSSDCVPSGPCRMMLVSDNSGTKPGWYVSYVKVTQINPDLSVFTHTFKVDQWLAVDSPPYQLYALRDDCDAKHAVAME</sequence>
<keyword evidence="5" id="KW-1185">Reference proteome</keyword>
<name>A0ABC9B409_9POAL</name>
<dbReference type="PANTHER" id="PTHR31718">
    <property type="entry name" value="PLAT DOMAIN-CONTAINING PROTEIN"/>
    <property type="match status" value="1"/>
</dbReference>
<organism evidence="4 5">
    <name type="scientific">Urochloa decumbens</name>
    <dbReference type="NCBI Taxonomy" id="240449"/>
    <lineage>
        <taxon>Eukaryota</taxon>
        <taxon>Viridiplantae</taxon>
        <taxon>Streptophyta</taxon>
        <taxon>Embryophyta</taxon>
        <taxon>Tracheophyta</taxon>
        <taxon>Spermatophyta</taxon>
        <taxon>Magnoliopsida</taxon>
        <taxon>Liliopsida</taxon>
        <taxon>Poales</taxon>
        <taxon>Poaceae</taxon>
        <taxon>PACMAD clade</taxon>
        <taxon>Panicoideae</taxon>
        <taxon>Panicodae</taxon>
        <taxon>Paniceae</taxon>
        <taxon>Melinidinae</taxon>
        <taxon>Urochloa</taxon>
    </lineage>
</organism>